<proteinExistence type="predicted"/>
<gene>
    <name evidence="1" type="ORF">JOE68_004854</name>
</gene>
<name>A0ABS2SEE9_9PSEU</name>
<protein>
    <submittedName>
        <fullName evidence="1">Uncharacterized protein</fullName>
    </submittedName>
</protein>
<dbReference type="RefSeq" id="WP_204844560.1">
    <property type="nucleotide sequence ID" value="NZ_JAFBCL010000001.1"/>
</dbReference>
<evidence type="ECO:0000313" key="1">
    <source>
        <dbReference type="EMBL" id="MBM7813989.1"/>
    </source>
</evidence>
<evidence type="ECO:0000313" key="2">
    <source>
        <dbReference type="Proteomes" id="UP001195724"/>
    </source>
</evidence>
<accession>A0ABS2SEE9</accession>
<comment type="caution">
    <text evidence="1">The sequence shown here is derived from an EMBL/GenBank/DDBJ whole genome shotgun (WGS) entry which is preliminary data.</text>
</comment>
<sequence length="88" mass="9078">MSGGYRVDPDELTRFADRLADTGDELRAVASALAEPVGDLGPQGVPEAVSALLAQWADAVRGWDLPAAADAVRAAAGTYRRADELPGG</sequence>
<dbReference type="EMBL" id="JAFBCL010000001">
    <property type="protein sequence ID" value="MBM7813989.1"/>
    <property type="molecule type" value="Genomic_DNA"/>
</dbReference>
<reference evidence="1 2" key="1">
    <citation type="submission" date="2021-01" db="EMBL/GenBank/DDBJ databases">
        <title>Sequencing the genomes of 1000 actinobacteria strains.</title>
        <authorList>
            <person name="Klenk H.-P."/>
        </authorList>
    </citation>
    <scope>NUCLEOTIDE SEQUENCE [LARGE SCALE GENOMIC DNA]</scope>
    <source>
        <strain evidence="1 2">DSM 44581</strain>
    </source>
</reference>
<keyword evidence="2" id="KW-1185">Reference proteome</keyword>
<dbReference type="Proteomes" id="UP001195724">
    <property type="component" value="Unassembled WGS sequence"/>
</dbReference>
<organism evidence="1 2">
    <name type="scientific">Saccharothrix algeriensis</name>
    <dbReference type="NCBI Taxonomy" id="173560"/>
    <lineage>
        <taxon>Bacteria</taxon>
        <taxon>Bacillati</taxon>
        <taxon>Actinomycetota</taxon>
        <taxon>Actinomycetes</taxon>
        <taxon>Pseudonocardiales</taxon>
        <taxon>Pseudonocardiaceae</taxon>
        <taxon>Saccharothrix</taxon>
    </lineage>
</organism>